<dbReference type="InterPro" id="IPR000719">
    <property type="entry name" value="Prot_kinase_dom"/>
</dbReference>
<evidence type="ECO:0000313" key="14">
    <source>
        <dbReference type="EMBL" id="VYT75727.1"/>
    </source>
</evidence>
<dbReference type="CDD" id="cd06577">
    <property type="entry name" value="PASTA_pknB"/>
    <property type="match status" value="3"/>
</dbReference>
<dbReference type="PROSITE" id="PS00107">
    <property type="entry name" value="PROTEIN_KINASE_ATP"/>
    <property type="match status" value="1"/>
</dbReference>
<evidence type="ECO:0000259" key="12">
    <source>
        <dbReference type="PROSITE" id="PS50011"/>
    </source>
</evidence>
<sequence>MSTMNIKGILLDNRYRIVDKIGVGGMADVYLGEDTLLGRQVAIKVLHANFANDDEFVTRFKREAQAAGKLNHPNIVNMYDVGFDQDLHYIIMEYVDGETLKEYITRHGRLSIDEAVKFTIAIAEGLEHAHTMGIVHCDIKPHNVIITRTGRVKVTDFGIARAMNATNTVMYTNSILGSAHYLSPEQASGKPVDGNTDIYSLGVVLYEMLTGRVPFEGETPIAVALKHVREKVAPPTRYNPSIPPLLEAVVMKALSKNPADRFDSISDMISDLRLSQGFTMGKTQRHEPYDFATQMIPAVDPEALEDFSDIQEEQKDEGKKKSMLSKIASIPQKYIVLGAAVIFLVAFLGAFLSYGNFWSNTTVDVPNVVGKQVSVAKNILEDKHLRVSTSEVTNPDVPAGQVISQTPGAGEKVKEQRTIHLVVSKGVGDITVPDLSGLTVDQARQRLKDVGLVVGKVTQQSVDNKPDGVIIAQSPSGDSKVSKGTTIDLVVNKAKAKKIQMPNVIGMTLKDARDTLSNAHLGVNQVAGSVEEKSIVTEQSIKAGDEIDEGTAVNLTTEYKNDKKKDDKKSDSSSNKTTGTVDITVPAGSKNQELKIVVKDDDGSAVIYDDTNKPGDRIVKKVSGVGNVRIEVYLNGALVQETAL</sequence>
<accession>A0A6N2ZCA4</accession>
<dbReference type="InterPro" id="IPR017441">
    <property type="entry name" value="Protein_kinase_ATP_BS"/>
</dbReference>
<dbReference type="FunFam" id="1.10.510.10:FF:000021">
    <property type="entry name" value="Serine/threonine protein kinase"/>
    <property type="match status" value="1"/>
</dbReference>
<feature type="domain" description="PASTA" evidence="13">
    <location>
        <begin position="495"/>
        <end position="559"/>
    </location>
</feature>
<reference evidence="14" key="1">
    <citation type="submission" date="2019-11" db="EMBL/GenBank/DDBJ databases">
        <authorList>
            <person name="Feng L."/>
        </authorList>
    </citation>
    <scope>NUCLEOTIDE SEQUENCE</scope>
    <source>
        <strain evidence="14">VdisparLFYP95</strain>
    </source>
</reference>
<keyword evidence="6 9" id="KW-0067">ATP-binding</keyword>
<dbReference type="Gene3D" id="3.30.200.20">
    <property type="entry name" value="Phosphorylase Kinase, domain 1"/>
    <property type="match status" value="1"/>
</dbReference>
<dbReference type="FunFam" id="3.30.200.20:FF:000035">
    <property type="entry name" value="Serine/threonine protein kinase Stk1"/>
    <property type="match status" value="1"/>
</dbReference>
<evidence type="ECO:0000256" key="11">
    <source>
        <dbReference type="SAM" id="Phobius"/>
    </source>
</evidence>
<keyword evidence="11" id="KW-1133">Transmembrane helix</keyword>
<evidence type="ECO:0000259" key="13">
    <source>
        <dbReference type="PROSITE" id="PS51178"/>
    </source>
</evidence>
<evidence type="ECO:0000256" key="4">
    <source>
        <dbReference type="ARBA" id="ARBA00022741"/>
    </source>
</evidence>
<keyword evidence="11" id="KW-0472">Membrane</keyword>
<dbReference type="PROSITE" id="PS00108">
    <property type="entry name" value="PROTEIN_KINASE_ST"/>
    <property type="match status" value="1"/>
</dbReference>
<dbReference type="CDD" id="cd14014">
    <property type="entry name" value="STKc_PknB_like"/>
    <property type="match status" value="1"/>
</dbReference>
<evidence type="ECO:0000256" key="6">
    <source>
        <dbReference type="ARBA" id="ARBA00022840"/>
    </source>
</evidence>
<dbReference type="InterPro" id="IPR011009">
    <property type="entry name" value="Kinase-like_dom_sf"/>
</dbReference>
<evidence type="ECO:0000256" key="3">
    <source>
        <dbReference type="ARBA" id="ARBA00022679"/>
    </source>
</evidence>
<evidence type="ECO:0000256" key="8">
    <source>
        <dbReference type="ARBA" id="ARBA00048679"/>
    </source>
</evidence>
<dbReference type="SUPFAM" id="SSF54184">
    <property type="entry name" value="Penicillin-binding protein 2x (pbp-2x), c-terminal domain"/>
    <property type="match status" value="1"/>
</dbReference>
<evidence type="ECO:0000256" key="5">
    <source>
        <dbReference type="ARBA" id="ARBA00022777"/>
    </source>
</evidence>
<evidence type="ECO:0000256" key="10">
    <source>
        <dbReference type="SAM" id="MobiDB-lite"/>
    </source>
</evidence>
<feature type="domain" description="Protein kinase" evidence="12">
    <location>
        <begin position="15"/>
        <end position="274"/>
    </location>
</feature>
<dbReference type="EC" id="2.7.11.1" evidence="1"/>
<comment type="catalytic activity">
    <reaction evidence="8">
        <text>L-seryl-[protein] + ATP = O-phospho-L-seryl-[protein] + ADP + H(+)</text>
        <dbReference type="Rhea" id="RHEA:17989"/>
        <dbReference type="Rhea" id="RHEA-COMP:9863"/>
        <dbReference type="Rhea" id="RHEA-COMP:11604"/>
        <dbReference type="ChEBI" id="CHEBI:15378"/>
        <dbReference type="ChEBI" id="CHEBI:29999"/>
        <dbReference type="ChEBI" id="CHEBI:30616"/>
        <dbReference type="ChEBI" id="CHEBI:83421"/>
        <dbReference type="ChEBI" id="CHEBI:456216"/>
        <dbReference type="EC" id="2.7.11.1"/>
    </reaction>
</comment>
<dbReference type="Pfam" id="PF03793">
    <property type="entry name" value="PASTA"/>
    <property type="match status" value="3"/>
</dbReference>
<feature type="compositionally biased region" description="Basic and acidic residues" evidence="10">
    <location>
        <begin position="559"/>
        <end position="571"/>
    </location>
</feature>
<dbReference type="SMART" id="SM00740">
    <property type="entry name" value="PASTA"/>
    <property type="match status" value="3"/>
</dbReference>
<dbReference type="Pfam" id="PF00069">
    <property type="entry name" value="Pkinase"/>
    <property type="match status" value="1"/>
</dbReference>
<dbReference type="PANTHER" id="PTHR43289">
    <property type="entry name" value="MITOGEN-ACTIVATED PROTEIN KINASE KINASE KINASE 20-RELATED"/>
    <property type="match status" value="1"/>
</dbReference>
<comment type="catalytic activity">
    <reaction evidence="7">
        <text>L-threonyl-[protein] + ATP = O-phospho-L-threonyl-[protein] + ADP + H(+)</text>
        <dbReference type="Rhea" id="RHEA:46608"/>
        <dbReference type="Rhea" id="RHEA-COMP:11060"/>
        <dbReference type="Rhea" id="RHEA-COMP:11605"/>
        <dbReference type="ChEBI" id="CHEBI:15378"/>
        <dbReference type="ChEBI" id="CHEBI:30013"/>
        <dbReference type="ChEBI" id="CHEBI:30616"/>
        <dbReference type="ChEBI" id="CHEBI:61977"/>
        <dbReference type="ChEBI" id="CHEBI:456216"/>
        <dbReference type="EC" id="2.7.11.1"/>
    </reaction>
</comment>
<dbReference type="InterPro" id="IPR005543">
    <property type="entry name" value="PASTA_dom"/>
</dbReference>
<organism evidence="14">
    <name type="scientific">Veillonella dispar</name>
    <dbReference type="NCBI Taxonomy" id="39778"/>
    <lineage>
        <taxon>Bacteria</taxon>
        <taxon>Bacillati</taxon>
        <taxon>Bacillota</taxon>
        <taxon>Negativicutes</taxon>
        <taxon>Veillonellales</taxon>
        <taxon>Veillonellaceae</taxon>
        <taxon>Veillonella</taxon>
    </lineage>
</organism>
<dbReference type="PROSITE" id="PS50011">
    <property type="entry name" value="PROTEIN_KINASE_DOM"/>
    <property type="match status" value="1"/>
</dbReference>
<feature type="region of interest" description="Disordered" evidence="10">
    <location>
        <begin position="558"/>
        <end position="585"/>
    </location>
</feature>
<dbReference type="AlphaFoldDB" id="A0A6N2ZCA4"/>
<keyword evidence="2" id="KW-0723">Serine/threonine-protein kinase</keyword>
<dbReference type="GO" id="GO:0005524">
    <property type="term" value="F:ATP binding"/>
    <property type="evidence" value="ECO:0007669"/>
    <property type="project" value="UniProtKB-UniRule"/>
</dbReference>
<feature type="domain" description="PASTA" evidence="13">
    <location>
        <begin position="359"/>
        <end position="425"/>
    </location>
</feature>
<evidence type="ECO:0000256" key="7">
    <source>
        <dbReference type="ARBA" id="ARBA00047899"/>
    </source>
</evidence>
<feature type="domain" description="PASTA" evidence="13">
    <location>
        <begin position="426"/>
        <end position="493"/>
    </location>
</feature>
<dbReference type="NCBIfam" id="NF033483">
    <property type="entry name" value="PknB_PASTA_kin"/>
    <property type="match status" value="1"/>
</dbReference>
<dbReference type="Gene3D" id="1.10.510.10">
    <property type="entry name" value="Transferase(Phosphotransferase) domain 1"/>
    <property type="match status" value="1"/>
</dbReference>
<feature type="transmembrane region" description="Helical" evidence="11">
    <location>
        <begin position="334"/>
        <end position="354"/>
    </location>
</feature>
<keyword evidence="5 14" id="KW-0418">Kinase</keyword>
<dbReference type="GO" id="GO:0004674">
    <property type="term" value="F:protein serine/threonine kinase activity"/>
    <property type="evidence" value="ECO:0007669"/>
    <property type="project" value="UniProtKB-KW"/>
</dbReference>
<dbReference type="SUPFAM" id="SSF56112">
    <property type="entry name" value="Protein kinase-like (PK-like)"/>
    <property type="match status" value="1"/>
</dbReference>
<dbReference type="SMART" id="SM00220">
    <property type="entry name" value="S_TKc"/>
    <property type="match status" value="1"/>
</dbReference>
<name>A0A6N2ZCA4_9FIRM</name>
<evidence type="ECO:0000256" key="2">
    <source>
        <dbReference type="ARBA" id="ARBA00022527"/>
    </source>
</evidence>
<keyword evidence="4 9" id="KW-0547">Nucleotide-binding</keyword>
<dbReference type="PANTHER" id="PTHR43289:SF34">
    <property type="entry name" value="SERINE_THREONINE-PROTEIN KINASE YBDM-RELATED"/>
    <property type="match status" value="1"/>
</dbReference>
<protein>
    <recommendedName>
        <fullName evidence="1">non-specific serine/threonine protein kinase</fullName>
        <ecNumber evidence="1">2.7.11.1</ecNumber>
    </recommendedName>
</protein>
<dbReference type="Gene3D" id="3.30.10.20">
    <property type="match status" value="3"/>
</dbReference>
<proteinExistence type="predicted"/>
<gene>
    <name evidence="14" type="primary">prkC</name>
    <name evidence="14" type="ORF">VDLFYP95_00648</name>
</gene>
<evidence type="ECO:0000256" key="1">
    <source>
        <dbReference type="ARBA" id="ARBA00012513"/>
    </source>
</evidence>
<feature type="binding site" evidence="9">
    <location>
        <position position="44"/>
    </location>
    <ligand>
        <name>ATP</name>
        <dbReference type="ChEBI" id="CHEBI:30616"/>
    </ligand>
</feature>
<keyword evidence="3 14" id="KW-0808">Transferase</keyword>
<dbReference type="InterPro" id="IPR008271">
    <property type="entry name" value="Ser/Thr_kinase_AS"/>
</dbReference>
<keyword evidence="11" id="KW-0812">Transmembrane</keyword>
<dbReference type="EMBL" id="CACRUF010000011">
    <property type="protein sequence ID" value="VYT75727.1"/>
    <property type="molecule type" value="Genomic_DNA"/>
</dbReference>
<evidence type="ECO:0000256" key="9">
    <source>
        <dbReference type="PROSITE-ProRule" id="PRU10141"/>
    </source>
</evidence>
<dbReference type="PROSITE" id="PS51178">
    <property type="entry name" value="PASTA"/>
    <property type="match status" value="3"/>
</dbReference>